<reference evidence="3" key="1">
    <citation type="submission" date="2024-06" db="EMBL/GenBank/DDBJ databases">
        <title>Hwangdonia haimaensis gen. nov., sp. nov., a member of the family Flavobacteriaceae isolated from the haima cold seep.</title>
        <authorList>
            <person name="Li J."/>
        </authorList>
    </citation>
    <scope>NUCLEOTIDE SEQUENCE [LARGE SCALE GENOMIC DNA]</scope>
    <source>
        <strain evidence="3">SCSIO 19198</strain>
    </source>
</reference>
<keyword evidence="2" id="KW-0808">Transferase</keyword>
<dbReference type="Pfam" id="PF00535">
    <property type="entry name" value="Glycos_transf_2"/>
    <property type="match status" value="1"/>
</dbReference>
<dbReference type="InterPro" id="IPR029044">
    <property type="entry name" value="Nucleotide-diphossugar_trans"/>
</dbReference>
<keyword evidence="2" id="KW-0328">Glycosyltransferase</keyword>
<evidence type="ECO:0000313" key="3">
    <source>
        <dbReference type="Proteomes" id="UP001302486"/>
    </source>
</evidence>
<dbReference type="PANTHER" id="PTHR22916">
    <property type="entry name" value="GLYCOSYLTRANSFERASE"/>
    <property type="match status" value="1"/>
</dbReference>
<name>A0AA97ENU2_9FLAO</name>
<accession>A0AA97ENU2</accession>
<evidence type="ECO:0000313" key="2">
    <source>
        <dbReference type="EMBL" id="WOD43418.1"/>
    </source>
</evidence>
<organism evidence="2 3">
    <name type="scientific">Hwangdonia lutea</name>
    <dbReference type="NCBI Taxonomy" id="3075823"/>
    <lineage>
        <taxon>Bacteria</taxon>
        <taxon>Pseudomonadati</taxon>
        <taxon>Bacteroidota</taxon>
        <taxon>Flavobacteriia</taxon>
        <taxon>Flavobacteriales</taxon>
        <taxon>Flavobacteriaceae</taxon>
        <taxon>Hwangdonia</taxon>
    </lineage>
</organism>
<feature type="domain" description="Glycosyltransferase 2-like" evidence="1">
    <location>
        <begin position="8"/>
        <end position="144"/>
    </location>
</feature>
<keyword evidence="3" id="KW-1185">Reference proteome</keyword>
<gene>
    <name evidence="2" type="ORF">RNZ46_15620</name>
</gene>
<dbReference type="KEGG" id="hws:RNZ46_15620"/>
<dbReference type="SUPFAM" id="SSF53448">
    <property type="entry name" value="Nucleotide-diphospho-sugar transferases"/>
    <property type="match status" value="1"/>
</dbReference>
<dbReference type="AlphaFoldDB" id="A0AA97ENU2"/>
<dbReference type="Gene3D" id="3.90.550.10">
    <property type="entry name" value="Spore Coat Polysaccharide Biosynthesis Protein SpsA, Chain A"/>
    <property type="match status" value="1"/>
</dbReference>
<dbReference type="PANTHER" id="PTHR22916:SF3">
    <property type="entry name" value="UDP-GLCNAC:BETAGAL BETA-1,3-N-ACETYLGLUCOSAMINYLTRANSFERASE-LIKE PROTEIN 1"/>
    <property type="match status" value="1"/>
</dbReference>
<sequence>MNNPPLVSVIIPTYNRVKIVGNAIKSVLNQTYSNIEIIVVDDGSTDETKALIDNFTMVKYIAKPNGGQASARNLGLKHANGKYIASLDSDDLWETSFLTKMVGALEKHDLDFAFANWGQQNNNGDYSDFLSEYVYLPAHIPKKKDSWVYLSYKDLRKIYLAACPSPSSSLLIRASAIKRGWNENMNIADDWYLLLDIVLPKEAKVAFTTEKLWKKHVVSDNVFDGRDKLEVLKLLYVEDMSAMLKGFKSVLNDKEIEALEKKYVLDLILTAKEVWSKEKSIKNAFYYIFKACSKHPIYFLQIIFKVAFGKIKNKNLKKTDIILE</sequence>
<dbReference type="EMBL" id="CP136521">
    <property type="protein sequence ID" value="WOD43418.1"/>
    <property type="molecule type" value="Genomic_DNA"/>
</dbReference>
<protein>
    <submittedName>
        <fullName evidence="2">Glycosyltransferase family 2 protein</fullName>
        <ecNumber evidence="2">2.4.-.-</ecNumber>
    </submittedName>
</protein>
<dbReference type="EC" id="2.4.-.-" evidence="2"/>
<proteinExistence type="predicted"/>
<evidence type="ECO:0000259" key="1">
    <source>
        <dbReference type="Pfam" id="PF00535"/>
    </source>
</evidence>
<dbReference type="RefSeq" id="WP_316983103.1">
    <property type="nucleotide sequence ID" value="NZ_CP136521.1"/>
</dbReference>
<dbReference type="InterPro" id="IPR001173">
    <property type="entry name" value="Glyco_trans_2-like"/>
</dbReference>
<dbReference type="Proteomes" id="UP001302486">
    <property type="component" value="Chromosome"/>
</dbReference>
<dbReference type="CDD" id="cd00761">
    <property type="entry name" value="Glyco_tranf_GTA_type"/>
    <property type="match status" value="1"/>
</dbReference>
<dbReference type="GO" id="GO:0016758">
    <property type="term" value="F:hexosyltransferase activity"/>
    <property type="evidence" value="ECO:0007669"/>
    <property type="project" value="UniProtKB-ARBA"/>
</dbReference>